<dbReference type="SUPFAM" id="SSF56935">
    <property type="entry name" value="Porins"/>
    <property type="match status" value="1"/>
</dbReference>
<comment type="caution">
    <text evidence="11">The sequence shown here is derived from an EMBL/GenBank/DDBJ whole genome shotgun (WGS) entry which is preliminary data.</text>
</comment>
<evidence type="ECO:0000256" key="7">
    <source>
        <dbReference type="ARBA" id="ARBA00023114"/>
    </source>
</evidence>
<accession>N6U7V5</accession>
<evidence type="ECO:0000256" key="5">
    <source>
        <dbReference type="ARBA" id="ARBA00022729"/>
    </source>
</evidence>
<evidence type="ECO:0000256" key="2">
    <source>
        <dbReference type="ARBA" id="ARBA00022448"/>
    </source>
</evidence>
<evidence type="ECO:0000313" key="12">
    <source>
        <dbReference type="Proteomes" id="UP000012429"/>
    </source>
</evidence>
<dbReference type="STRING" id="363754.RHSP_81769"/>
<protein>
    <recommendedName>
        <fullName evidence="10">Porin</fullName>
    </recommendedName>
</protein>
<keyword evidence="2 10" id="KW-0813">Transport</keyword>
<keyword evidence="4 10" id="KW-0812">Transmembrane</keyword>
<evidence type="ECO:0000256" key="6">
    <source>
        <dbReference type="ARBA" id="ARBA00023065"/>
    </source>
</evidence>
<dbReference type="GO" id="GO:0015288">
    <property type="term" value="F:porin activity"/>
    <property type="evidence" value="ECO:0007669"/>
    <property type="project" value="UniProtKB-KW"/>
</dbReference>
<keyword evidence="5" id="KW-0732">Signal</keyword>
<keyword evidence="9 10" id="KW-0998">Cell outer membrane</keyword>
<dbReference type="Pfam" id="PF02530">
    <property type="entry name" value="Porin_2"/>
    <property type="match status" value="1"/>
</dbReference>
<organism evidence="11 12">
    <name type="scientific">Rhizobium freirei PRF 81</name>
    <dbReference type="NCBI Taxonomy" id="363754"/>
    <lineage>
        <taxon>Bacteria</taxon>
        <taxon>Pseudomonadati</taxon>
        <taxon>Pseudomonadota</taxon>
        <taxon>Alphaproteobacteria</taxon>
        <taxon>Hyphomicrobiales</taxon>
        <taxon>Rhizobiaceae</taxon>
        <taxon>Rhizobium/Agrobacterium group</taxon>
        <taxon>Rhizobium</taxon>
    </lineage>
</organism>
<evidence type="ECO:0000256" key="1">
    <source>
        <dbReference type="ARBA" id="ARBA00009521"/>
    </source>
</evidence>
<gene>
    <name evidence="11" type="ORF">RHSP_81769</name>
</gene>
<comment type="similarity">
    <text evidence="1 10">Belongs to the alphaproteobacteria porin family.</text>
</comment>
<evidence type="ECO:0000256" key="4">
    <source>
        <dbReference type="ARBA" id="ARBA00022692"/>
    </source>
</evidence>
<evidence type="ECO:0000256" key="9">
    <source>
        <dbReference type="ARBA" id="ARBA00023237"/>
    </source>
</evidence>
<dbReference type="EMBL" id="AQHN01000013">
    <property type="protein sequence ID" value="ENN88639.1"/>
    <property type="molecule type" value="Genomic_DNA"/>
</dbReference>
<proteinExistence type="inferred from homology"/>
<dbReference type="AlphaFoldDB" id="N6U7V5"/>
<dbReference type="GO" id="GO:0009279">
    <property type="term" value="C:cell outer membrane"/>
    <property type="evidence" value="ECO:0007669"/>
    <property type="project" value="UniProtKB-SubCell"/>
</dbReference>
<keyword evidence="7 10" id="KW-0626">Porin</keyword>
<dbReference type="InterPro" id="IPR003684">
    <property type="entry name" value="Porin_alphabac"/>
</dbReference>
<keyword evidence="3 10" id="KW-1134">Transmembrane beta strand</keyword>
<sequence length="402" mass="43437">MPLGGGASCFEIGTELDVERPPGLFIAQVHLTNGVTMDIKSLLIGSAAAFSVVSGAHAADAIVAAEPEPLEYVRICDAFGAGYFFIPGTETCLRVGGKVRTEGQWKDPYNRSSSFGTKWHTRAELNLNTATDTEYGPLKTETIVRWDWNDGNATGTNLLWAYITLGGFTVGKTDSQYNQFIGYAGDVIQDDVIYDGPYELNQLTYNYDSGTGFTGVISLEDSNSGTTTSAYGGSWQLSESNHYAPNVVAGLGYKAGAWQFRVVGGYDSIVEEGAVKARIDADFGVFSAFLMGGWNTNGDKLNQYAGSNQNVSACTTSSGVVHGADCGWGDWAVWGGVGVPINDKLKWNVQLAYTDSKIFEATTNVKFNPVKNLLIEPEVTYVHYDLPGDDSFSGILRFERTF</sequence>
<dbReference type="Proteomes" id="UP000012429">
    <property type="component" value="Unassembled WGS sequence"/>
</dbReference>
<comment type="domain">
    <text evidence="10">Consists of 16-stranded beta-barrel sheets, with large surface-exposed loops, that form a transmembrane pore at the center of each barrel. The pore is partially ocluded by a peptide loop that folds into the pore lumen.</text>
</comment>
<keyword evidence="12" id="KW-1185">Reference proteome</keyword>
<reference evidence="11 12" key="1">
    <citation type="journal article" date="2012" name="BMC Genomics">
        <title>Genomic basis of broad host range and environmental adaptability of Rhizobium tropici CIAT 899 and Rhizobium sp. PRF 81 which are used in inoculants for common bean (Phaseolus vulgaris L.).</title>
        <authorList>
            <person name="Ormeno-Orrillo E."/>
            <person name="Menna P."/>
            <person name="Almeida L.G."/>
            <person name="Ollero F.J."/>
            <person name="Nicolas M.F."/>
            <person name="Pains Rodrigues E."/>
            <person name="Shigueyoshi Nakatani A."/>
            <person name="Silva Batista J.S."/>
            <person name="Oliveira Chueire L.M."/>
            <person name="Souza R.C."/>
            <person name="Ribeiro Vasconcelos A.T."/>
            <person name="Megias M."/>
            <person name="Hungria M."/>
            <person name="Martinez-Romero E."/>
        </authorList>
    </citation>
    <scope>NUCLEOTIDE SEQUENCE [LARGE SCALE GENOMIC DNA]</scope>
    <source>
        <strain evidence="11 12">PRF 81</strain>
    </source>
</reference>
<dbReference type="GO" id="GO:0006811">
    <property type="term" value="P:monoatomic ion transport"/>
    <property type="evidence" value="ECO:0007669"/>
    <property type="project" value="UniProtKB-KW"/>
</dbReference>
<evidence type="ECO:0000313" key="11">
    <source>
        <dbReference type="EMBL" id="ENN88639.1"/>
    </source>
</evidence>
<evidence type="ECO:0000256" key="8">
    <source>
        <dbReference type="ARBA" id="ARBA00023136"/>
    </source>
</evidence>
<evidence type="ECO:0000256" key="3">
    <source>
        <dbReference type="ARBA" id="ARBA00022452"/>
    </source>
</evidence>
<dbReference type="PATRIC" id="fig|363754.4.peg.1199"/>
<keyword evidence="6 10" id="KW-0406">Ion transport</keyword>
<comment type="subcellular location">
    <subcellularLocation>
        <location evidence="10">Cell outer membrane</location>
        <topology evidence="10">Multi-pass membrane protein</topology>
    </subcellularLocation>
</comment>
<keyword evidence="8 10" id="KW-0472">Membrane</keyword>
<name>N6U7V5_9HYPH</name>
<dbReference type="GO" id="GO:0046930">
    <property type="term" value="C:pore complex"/>
    <property type="evidence" value="ECO:0007669"/>
    <property type="project" value="UniProtKB-KW"/>
</dbReference>
<comment type="function">
    <text evidence="10">Forms passive diffusion pores that allow small molecular weight hydrophilic materials across the outer membrane.</text>
</comment>
<evidence type="ECO:0000256" key="10">
    <source>
        <dbReference type="RuleBase" id="RU364005"/>
    </source>
</evidence>